<proteinExistence type="predicted"/>
<name>A0A6C0BXN4_9ZZZZ</name>
<dbReference type="SUPFAM" id="SSF51283">
    <property type="entry name" value="dUTPase-like"/>
    <property type="match status" value="1"/>
</dbReference>
<dbReference type="Gene3D" id="2.70.40.10">
    <property type="match status" value="1"/>
</dbReference>
<evidence type="ECO:0000313" key="1">
    <source>
        <dbReference type="EMBL" id="QHS97087.1"/>
    </source>
</evidence>
<dbReference type="EMBL" id="MN739285">
    <property type="protein sequence ID" value="QHS97087.1"/>
    <property type="molecule type" value="Genomic_DNA"/>
</dbReference>
<protein>
    <submittedName>
        <fullName evidence="1">Uncharacterized protein</fullName>
    </submittedName>
</protein>
<dbReference type="InterPro" id="IPR036157">
    <property type="entry name" value="dUTPase-like_sf"/>
</dbReference>
<dbReference type="AlphaFoldDB" id="A0A6C0BXN4"/>
<accession>A0A6C0BXN4</accession>
<organism evidence="1">
    <name type="scientific">viral metagenome</name>
    <dbReference type="NCBI Taxonomy" id="1070528"/>
    <lineage>
        <taxon>unclassified sequences</taxon>
        <taxon>metagenomes</taxon>
        <taxon>organismal metagenomes</taxon>
    </lineage>
</organism>
<sequence length="277" mass="30898">METTSTNNGVYSQRHAPDANAWTSIGTKLAGCTSAYRPFNAYTIVSITKKPVRAYYRLKIFISEVVGGDDNSKIDPKYRKEEQDHYNYVLSDNINKSLPFTENGWKRERLAQLYKKSLSDHNEDVTKYKKGEKVYFDAGFDLFYPAYAAFERFGDGSKKLDHCVKCSMEKVDTDKDGNETTNPVGYYLFPRSSTGTKTPLSLSNSVGIIDSGYRGNIISAFYCSRTTDKYVTTMFQRLVQICPPDISYPVEVVLVDCEEDLGGGGNRGSGGFGSTGS</sequence>
<reference evidence="1" key="1">
    <citation type="journal article" date="2020" name="Nature">
        <title>Giant virus diversity and host interactions through global metagenomics.</title>
        <authorList>
            <person name="Schulz F."/>
            <person name="Roux S."/>
            <person name="Paez-Espino D."/>
            <person name="Jungbluth S."/>
            <person name="Walsh D.A."/>
            <person name="Denef V.J."/>
            <person name="McMahon K.D."/>
            <person name="Konstantinidis K.T."/>
            <person name="Eloe-Fadrosh E.A."/>
            <person name="Kyrpides N.C."/>
            <person name="Woyke T."/>
        </authorList>
    </citation>
    <scope>NUCLEOTIDE SEQUENCE</scope>
    <source>
        <strain evidence="1">GVMAG-M-3300020166-5</strain>
    </source>
</reference>